<dbReference type="Pfam" id="PF04300">
    <property type="entry name" value="FBA"/>
    <property type="match status" value="1"/>
</dbReference>
<sequence>MFHWNRTSKSTPTSISSQENEKKKVLGISRFAVETGGSGAFEIKASLLDGSQTELPEDQSFTVRREVTDAQGSWELLSHTFTEYPSGLRCIHFEERLKSNSMVPKNFDLKVFQPSVKFPER</sequence>
<dbReference type="EMBL" id="CALNXJ010000018">
    <property type="protein sequence ID" value="CAH3121258.1"/>
    <property type="molecule type" value="Genomic_DNA"/>
</dbReference>
<keyword evidence="4" id="KW-1185">Reference proteome</keyword>
<dbReference type="Proteomes" id="UP001159428">
    <property type="component" value="Unassembled WGS sequence"/>
</dbReference>
<dbReference type="AlphaFoldDB" id="A0AAU9WPN1"/>
<name>A0AAU9WPN1_9CNID</name>
<dbReference type="SUPFAM" id="SSF49785">
    <property type="entry name" value="Galactose-binding domain-like"/>
    <property type="match status" value="1"/>
</dbReference>
<evidence type="ECO:0000313" key="3">
    <source>
        <dbReference type="EMBL" id="CAH3121258.1"/>
    </source>
</evidence>
<proteinExistence type="predicted"/>
<accession>A0AAU9WPN1</accession>
<organism evidence="3 4">
    <name type="scientific">Pocillopora meandrina</name>
    <dbReference type="NCBI Taxonomy" id="46732"/>
    <lineage>
        <taxon>Eukaryota</taxon>
        <taxon>Metazoa</taxon>
        <taxon>Cnidaria</taxon>
        <taxon>Anthozoa</taxon>
        <taxon>Hexacorallia</taxon>
        <taxon>Scleractinia</taxon>
        <taxon>Astrocoeniina</taxon>
        <taxon>Pocilloporidae</taxon>
        <taxon>Pocillopora</taxon>
    </lineage>
</organism>
<feature type="domain" description="FBA" evidence="2">
    <location>
        <begin position="37"/>
        <end position="117"/>
    </location>
</feature>
<feature type="compositionally biased region" description="Polar residues" evidence="1">
    <location>
        <begin position="1"/>
        <end position="18"/>
    </location>
</feature>
<dbReference type="InterPro" id="IPR008979">
    <property type="entry name" value="Galactose-bd-like_sf"/>
</dbReference>
<evidence type="ECO:0000256" key="1">
    <source>
        <dbReference type="SAM" id="MobiDB-lite"/>
    </source>
</evidence>
<gene>
    <name evidence="3" type="ORF">PMEA_00009111</name>
</gene>
<comment type="caution">
    <text evidence="3">The sequence shown here is derived from an EMBL/GenBank/DDBJ whole genome shotgun (WGS) entry which is preliminary data.</text>
</comment>
<feature type="region of interest" description="Disordered" evidence="1">
    <location>
        <begin position="1"/>
        <end position="22"/>
    </location>
</feature>
<dbReference type="Gene3D" id="2.60.120.260">
    <property type="entry name" value="Galactose-binding domain-like"/>
    <property type="match status" value="1"/>
</dbReference>
<evidence type="ECO:0000259" key="2">
    <source>
        <dbReference type="Pfam" id="PF04300"/>
    </source>
</evidence>
<dbReference type="InterPro" id="IPR007397">
    <property type="entry name" value="F-box-assoc_dom"/>
</dbReference>
<reference evidence="3 4" key="1">
    <citation type="submission" date="2022-05" db="EMBL/GenBank/DDBJ databases">
        <authorList>
            <consortium name="Genoscope - CEA"/>
            <person name="William W."/>
        </authorList>
    </citation>
    <scope>NUCLEOTIDE SEQUENCE [LARGE SCALE GENOMIC DNA]</scope>
</reference>
<evidence type="ECO:0000313" key="4">
    <source>
        <dbReference type="Proteomes" id="UP001159428"/>
    </source>
</evidence>
<protein>
    <recommendedName>
        <fullName evidence="2">FBA domain-containing protein</fullName>
    </recommendedName>
</protein>